<feature type="domain" description="Restriction endonuclease type II NgoFVII N-terminal" evidence="1">
    <location>
        <begin position="5"/>
        <end position="159"/>
    </location>
</feature>
<dbReference type="RefSeq" id="WP_083574421.1">
    <property type="nucleotide sequence ID" value="NZ_FRAF01000047.1"/>
</dbReference>
<reference evidence="4" key="1">
    <citation type="submission" date="2016-11" db="EMBL/GenBank/DDBJ databases">
        <authorList>
            <person name="Varghese N."/>
            <person name="Submissions S."/>
        </authorList>
    </citation>
    <scope>NUCLEOTIDE SEQUENCE [LARGE SCALE GENOMIC DNA]</scope>
    <source>
        <strain evidence="4">USBA-503</strain>
    </source>
</reference>
<proteinExistence type="predicted"/>
<dbReference type="InterPro" id="IPR048923">
    <property type="entry name" value="RE_NgoFVII_C"/>
</dbReference>
<dbReference type="STRING" id="1830138.SAMN05443507_1474"/>
<dbReference type="AlphaFoldDB" id="A0A1M6YAU3"/>
<dbReference type="EMBL" id="FRAF01000047">
    <property type="protein sequence ID" value="SHL15390.1"/>
    <property type="molecule type" value="Genomic_DNA"/>
</dbReference>
<organism evidence="3 4">
    <name type="scientific">Alicyclobacillus tolerans</name>
    <dbReference type="NCBI Taxonomy" id="90970"/>
    <lineage>
        <taxon>Bacteria</taxon>
        <taxon>Bacillati</taxon>
        <taxon>Bacillota</taxon>
        <taxon>Bacilli</taxon>
        <taxon>Bacillales</taxon>
        <taxon>Alicyclobacillaceae</taxon>
        <taxon>Alicyclobacillus</taxon>
    </lineage>
</organism>
<dbReference type="Proteomes" id="UP000184016">
    <property type="component" value="Unassembled WGS sequence"/>
</dbReference>
<keyword evidence="3" id="KW-0378">Hydrolase</keyword>
<keyword evidence="3" id="KW-0255">Endonuclease</keyword>
<evidence type="ECO:0000259" key="1">
    <source>
        <dbReference type="Pfam" id="PF09565"/>
    </source>
</evidence>
<accession>A0A1M6YAU3</accession>
<dbReference type="Gene3D" id="3.30.870.10">
    <property type="entry name" value="Endonuclease Chain A"/>
    <property type="match status" value="1"/>
</dbReference>
<feature type="domain" description="Restriction endonuclease type II NgoFVII C-terminal B3-like DNA-binding" evidence="2">
    <location>
        <begin position="194"/>
        <end position="315"/>
    </location>
</feature>
<dbReference type="GO" id="GO:0004519">
    <property type="term" value="F:endonuclease activity"/>
    <property type="evidence" value="ECO:0007669"/>
    <property type="project" value="UniProtKB-KW"/>
</dbReference>
<dbReference type="OrthoDB" id="7107971at2"/>
<evidence type="ECO:0000313" key="4">
    <source>
        <dbReference type="Proteomes" id="UP000184016"/>
    </source>
</evidence>
<keyword evidence="4" id="KW-1185">Reference proteome</keyword>
<dbReference type="Pfam" id="PF09565">
    <property type="entry name" value="RE_NgoFVII"/>
    <property type="match status" value="1"/>
</dbReference>
<dbReference type="InterPro" id="IPR019065">
    <property type="entry name" value="RE_NgoFVII_N"/>
</dbReference>
<evidence type="ECO:0000259" key="2">
    <source>
        <dbReference type="Pfam" id="PF20731"/>
    </source>
</evidence>
<sequence>MITRNLFESALVTPARQGANKLLIVSGYATAAMAFHHLDVLRREVGRGIAVNLIIGMTPNDGISRSNHLGFIELAESEFNGQFTCSYVMLDRYPVHSKVYAWLADDEPLYGFVGSANYTQNAFLSNQREVLAICDAEDCLSYFNELVSDSIYSTHPEVDEYIQISNDQHYNRRRNMVRRDADQDRPIAETTEMSVEHVRCSLLDRNGNLPATSGLNWGQREGRERNQAYIRLTADIYHSDFFPPVGVHFTVQTDDHRVLICTRAQQNGKAIHTPHNNSLLGEYFRNRLGLANGAFITKEDLIRYGRTDVDFYKIDDETYVMDFSV</sequence>
<name>A0A1M6YAU3_9BACL</name>
<dbReference type="CDD" id="cd09117">
    <property type="entry name" value="PLDc_Bfil_DEXD_like"/>
    <property type="match status" value="1"/>
</dbReference>
<dbReference type="Pfam" id="PF20731">
    <property type="entry name" value="RE_NgoFVII_C"/>
    <property type="match status" value="1"/>
</dbReference>
<evidence type="ECO:0000313" key="3">
    <source>
        <dbReference type="EMBL" id="SHL15390.1"/>
    </source>
</evidence>
<gene>
    <name evidence="3" type="ORF">SAMN05443507_1474</name>
</gene>
<protein>
    <submittedName>
        <fullName evidence="3">NgoFVII restriction endonuclease</fullName>
    </submittedName>
</protein>
<keyword evidence="3" id="KW-0540">Nuclease</keyword>
<dbReference type="SUPFAM" id="SSF56024">
    <property type="entry name" value="Phospholipase D/nuclease"/>
    <property type="match status" value="1"/>
</dbReference>